<reference evidence="2" key="1">
    <citation type="submission" date="2023-01" db="EMBL/GenBank/DDBJ databases">
        <title>Metagenome sequencing of chrysophaentin producing Chrysophaeum taylorii.</title>
        <authorList>
            <person name="Davison J."/>
            <person name="Bewley C."/>
        </authorList>
    </citation>
    <scope>NUCLEOTIDE SEQUENCE</scope>
    <source>
        <strain evidence="2">NIES-1699</strain>
    </source>
</reference>
<organism evidence="2 3">
    <name type="scientific">Chrysophaeum taylorii</name>
    <dbReference type="NCBI Taxonomy" id="2483200"/>
    <lineage>
        <taxon>Eukaryota</taxon>
        <taxon>Sar</taxon>
        <taxon>Stramenopiles</taxon>
        <taxon>Ochrophyta</taxon>
        <taxon>Pelagophyceae</taxon>
        <taxon>Pelagomonadales</taxon>
        <taxon>Pelagomonadaceae</taxon>
        <taxon>Chrysophaeum</taxon>
    </lineage>
</organism>
<dbReference type="Pfam" id="PF08569">
    <property type="entry name" value="Mo25"/>
    <property type="match status" value="1"/>
</dbReference>
<dbReference type="EMBL" id="JAQMWT010000136">
    <property type="protein sequence ID" value="KAJ8609622.1"/>
    <property type="molecule type" value="Genomic_DNA"/>
</dbReference>
<proteinExistence type="inferred from homology"/>
<dbReference type="PANTHER" id="PTHR10182:SF3">
    <property type="entry name" value="PROTEIN MO25"/>
    <property type="match status" value="1"/>
</dbReference>
<dbReference type="InterPro" id="IPR013878">
    <property type="entry name" value="Mo25"/>
</dbReference>
<keyword evidence="3" id="KW-1185">Reference proteome</keyword>
<dbReference type="InterPro" id="IPR011989">
    <property type="entry name" value="ARM-like"/>
</dbReference>
<accession>A0AAD7XPV4</accession>
<dbReference type="AlphaFoldDB" id="A0AAD7XPV4"/>
<comment type="caution">
    <text evidence="2">The sequence shown here is derived from an EMBL/GenBank/DDBJ whole genome shotgun (WGS) entry which is preliminary data.</text>
</comment>
<evidence type="ECO:0000256" key="1">
    <source>
        <dbReference type="ARBA" id="ARBA00011012"/>
    </source>
</evidence>
<protein>
    <recommendedName>
        <fullName evidence="4">Mo25-like protein</fullName>
    </recommendedName>
</protein>
<evidence type="ECO:0008006" key="4">
    <source>
        <dbReference type="Google" id="ProtNLM"/>
    </source>
</evidence>
<evidence type="ECO:0000313" key="2">
    <source>
        <dbReference type="EMBL" id="KAJ8609622.1"/>
    </source>
</evidence>
<dbReference type="GO" id="GO:0043539">
    <property type="term" value="F:protein serine/threonine kinase activator activity"/>
    <property type="evidence" value="ECO:0007669"/>
    <property type="project" value="TreeGrafter"/>
</dbReference>
<dbReference type="SUPFAM" id="SSF48371">
    <property type="entry name" value="ARM repeat"/>
    <property type="match status" value="1"/>
</dbReference>
<comment type="similarity">
    <text evidence="1">Belongs to the Mo25 family.</text>
</comment>
<dbReference type="PANTHER" id="PTHR10182">
    <property type="entry name" value="CALCIUM-BINDING PROTEIN 39-RELATED"/>
    <property type="match status" value="1"/>
</dbReference>
<dbReference type="Gene3D" id="1.25.10.10">
    <property type="entry name" value="Leucine-rich Repeat Variant"/>
    <property type="match status" value="1"/>
</dbReference>
<dbReference type="GO" id="GO:0035556">
    <property type="term" value="P:intracellular signal transduction"/>
    <property type="evidence" value="ECO:0007669"/>
    <property type="project" value="TreeGrafter"/>
</dbReference>
<evidence type="ECO:0000313" key="3">
    <source>
        <dbReference type="Proteomes" id="UP001230188"/>
    </source>
</evidence>
<dbReference type="InterPro" id="IPR016024">
    <property type="entry name" value="ARM-type_fold"/>
</dbReference>
<sequence length="339" mass="37996">MQQFLSNLVGRVKPGEAVGEACRACAALARGEEAEVGKPLADIKVMLMGDAEKESDEAIAARVAEAAIDQNLARCVAACIVELPLESMKAAAHILANLSRREGERFGGEAFAEQLVADGFALEALCRAYPENGEVALACGTILREAAKHEIVTAALLKSPSFWLYPSEYVHAKNFDVASDAFEVLRTLLTQHPQTASRFISDNYDFFFECFNRLLHSDNYVTRRESLRLLAELLLDRANYKTMMAYISNRDNLKLLMLLLRSKKQRIQIEAFHVFKIFVANPRKPPQIAKVLFNNKDKLLAYLRAFHNDKVEDQFLEEKNLIIDTLQNLQDPDDDDGAT</sequence>
<name>A0AAD7XPV4_9STRA</name>
<dbReference type="Proteomes" id="UP001230188">
    <property type="component" value="Unassembled WGS sequence"/>
</dbReference>
<gene>
    <name evidence="2" type="ORF">CTAYLR_006287</name>
</gene>